<dbReference type="EMBL" id="OBEN01000015">
    <property type="protein sequence ID" value="SNZ16783.1"/>
    <property type="molecule type" value="Genomic_DNA"/>
</dbReference>
<dbReference type="Proteomes" id="UP000218627">
    <property type="component" value="Unassembled WGS sequence"/>
</dbReference>
<name>A0A285P6J4_9AQUI</name>
<gene>
    <name evidence="1" type="ORF">SAMN06265353_1709</name>
</gene>
<accession>A0A285P6J4</accession>
<dbReference type="InterPro" id="IPR035919">
    <property type="entry name" value="EAL_sf"/>
</dbReference>
<dbReference type="Gene3D" id="3.20.20.450">
    <property type="entry name" value="EAL domain"/>
    <property type="match status" value="1"/>
</dbReference>
<dbReference type="RefSeq" id="WP_096603475.1">
    <property type="nucleotide sequence ID" value="NZ_OBEN01000015.1"/>
</dbReference>
<evidence type="ECO:0000313" key="2">
    <source>
        <dbReference type="Proteomes" id="UP000218627"/>
    </source>
</evidence>
<dbReference type="OrthoDB" id="14475at2"/>
<protein>
    <submittedName>
        <fullName evidence="1">EAL domain, c-di-GMP-specific phosphodiesterase class I (Or its enzymatically inactive variant)</fullName>
    </submittedName>
</protein>
<evidence type="ECO:0000313" key="1">
    <source>
        <dbReference type="EMBL" id="SNZ16783.1"/>
    </source>
</evidence>
<organism evidence="1 2">
    <name type="scientific">Hydrogenobacter hydrogenophilus</name>
    <dbReference type="NCBI Taxonomy" id="35835"/>
    <lineage>
        <taxon>Bacteria</taxon>
        <taxon>Pseudomonadati</taxon>
        <taxon>Aquificota</taxon>
        <taxon>Aquificia</taxon>
        <taxon>Aquificales</taxon>
        <taxon>Aquificaceae</taxon>
        <taxon>Hydrogenobacter</taxon>
    </lineage>
</organism>
<keyword evidence="2" id="KW-1185">Reference proteome</keyword>
<dbReference type="AlphaFoldDB" id="A0A285P6J4"/>
<sequence>MLYVEDRKNLKVYALLENVVELDTGNLHGYRVVSRVLYGDEEVSFTEIANRDLKMKIEMAVLEALKSLDKKGILFINLPISINIESLPLYGKNLVVNLPMGMGLKNLYIYRNRVKKCGLGIALDDFTTIGYELKDLMFGAFDYVFFSDEFYTKAKKEDVKRAVELVKYYGSKVCFKKIDTTEKLELANRLGAQLGHGFMFGYEQIKAHI</sequence>
<proteinExistence type="predicted"/>
<dbReference type="SUPFAM" id="SSF141868">
    <property type="entry name" value="EAL domain-like"/>
    <property type="match status" value="1"/>
</dbReference>
<reference evidence="2" key="1">
    <citation type="submission" date="2017-09" db="EMBL/GenBank/DDBJ databases">
        <authorList>
            <person name="Varghese N."/>
            <person name="Submissions S."/>
        </authorList>
    </citation>
    <scope>NUCLEOTIDE SEQUENCE [LARGE SCALE GENOMIC DNA]</scope>
    <source>
        <strain evidence="2">DSM 2913</strain>
    </source>
</reference>